<dbReference type="EMBL" id="KV417583">
    <property type="protein sequence ID" value="KZP17400.1"/>
    <property type="molecule type" value="Genomic_DNA"/>
</dbReference>
<sequence>MASHADSPAKKSYEIDIVRVVGLPQLRLALSVKARVQVDAGNVKWKTRQVKWEKDGGIQWDEKKILPPLALSDKITISLNRGRRNDLFNKSSNVSQGSLEISPAELLQASSLRLNEDIVLSLQYKGKTTCKLAVRIIESSTTALSSTIDRLKGLSETPTAPGPTAVMDTMSAAEEAVTALAQLDLVGSFVILVDKLGILVKIGDEIAKIHPWVNLAWNVLSVGLKLVKAQQDRDNKITALIETILSTYSIVDGADILKDKRLQDVLNQILKQTIDCGYFIQGYTGGRTFAGKAFTETFSNTDGMLAQYETTFKQLREEYKGRIATYTAVVISKTAVTVDAISATVDTIRFAQVINQLRPAIMDEGERGVCLTDTRLDAIKSIMTWCSSDSKGQDVGSAMWVHGVAGAGKSTLSTTVARMMRDLDLLGAFFFFNRDLPQWNASTLIRTLAYKLAQFDPIIGVKIEQIVNDTPDIASMPLAVQFSKLFSATALGEIPWSRGPILVVIDALDEAGSVMEREKLLKVLSEGASKLPWFLRLLIVSRYERDICGAFQNCIVRQEELRVDSETAQGDITVFVRSRLYNTRESHIRYLGPAMENWPGEDSVNGLVHLASGHFIWADTACRLIHRSDDPQQTIDDLITHRSTDQSGEPFKSLHGLYKTALLSAGEWQNASTTANFRDILGVVICAQIPLSCSAIDSLLLPRTGTHQRRPPSLQTVSRFGSVLHWSDTGPTRLLHASFYDYLTVHARAEPREPWAIIVEECNAQLAKACIALLGKELRENMCNLTLLRPVQNESLSESVAYASKFWIEHVCLITDTSEDFADVVYQFMHEHLLHWIEALAITKAYDIVMRLLPRLLKWTQTYFHGSKLYHLVHDAHRFTQYFANTIIEHPLLIYASALPFTPHNTIIYKTFHTTKFPHVISGIEPTWPPLLQVLLGHEGRVLSVAFSPDGTKIVSGSGDKTVRVWDAVTGQAALPPLEGHEDGVFSVAFSPDGTKIVSGSYDKTVRVWDAVTGQAALPPLEGHEDGVNSVAFSPDGTKIVSGSSDKTVRVWDAVTGQAALPPLEGHEEEVYSAAFSPDGTKIVSGSSDKTVRVWDAVTGQAALLPLEGHKDRVQSVAFSPDGTKIVSGSGDKTVRVWDAVTGQAALPPLEGHEDEVLSVAFSPDGTKIVSGSVGQDCHEDGVCSVAFSPDGTKIVSGSGDTTVRVWDAVTGQAALPPLEGHEDWVLCAAFSPDGTKIVSGSDDKTVRVWDAVTGQAALPPLEGHEDRVLSVAFSPDGTKIVSGSKDKTVRVWDAVTGQAALPPLEGHEHWVLSVAFSPDGTKILSRMLFGTVRLWDAVTGKLLNGDYGDASIPHHTSPDKAQISLSLDEQGYFTDVNSGHCLGKIPVGFAFDQPRCHGSRCVVWRAATSHHWVPVFIHFPPA</sequence>
<evidence type="ECO:0000259" key="4">
    <source>
        <dbReference type="Pfam" id="PF24883"/>
    </source>
</evidence>
<feature type="repeat" description="WD" evidence="3">
    <location>
        <begin position="1064"/>
        <end position="1105"/>
    </location>
</feature>
<dbReference type="InterPro" id="IPR036322">
    <property type="entry name" value="WD40_repeat_dom_sf"/>
</dbReference>
<evidence type="ECO:0000313" key="5">
    <source>
        <dbReference type="EMBL" id="KZP17400.1"/>
    </source>
</evidence>
<feature type="repeat" description="WD" evidence="3">
    <location>
        <begin position="1150"/>
        <end position="1173"/>
    </location>
</feature>
<dbReference type="InterPro" id="IPR001680">
    <property type="entry name" value="WD40_rpt"/>
</dbReference>
<dbReference type="PRINTS" id="PR00320">
    <property type="entry name" value="GPROTEINBRPT"/>
</dbReference>
<keyword evidence="2" id="KW-0677">Repeat</keyword>
<dbReference type="Proteomes" id="UP000076532">
    <property type="component" value="Unassembled WGS sequence"/>
</dbReference>
<evidence type="ECO:0000256" key="3">
    <source>
        <dbReference type="PROSITE-ProRule" id="PRU00221"/>
    </source>
</evidence>
<dbReference type="OrthoDB" id="163438at2759"/>
<proteinExistence type="predicted"/>
<keyword evidence="1 3" id="KW-0853">WD repeat</keyword>
<dbReference type="Pfam" id="PF00400">
    <property type="entry name" value="WD40"/>
    <property type="match status" value="10"/>
</dbReference>
<feature type="repeat" description="WD" evidence="3">
    <location>
        <begin position="1176"/>
        <end position="1217"/>
    </location>
</feature>
<feature type="repeat" description="WD" evidence="3">
    <location>
        <begin position="1219"/>
        <end position="1260"/>
    </location>
</feature>
<evidence type="ECO:0000256" key="1">
    <source>
        <dbReference type="ARBA" id="ARBA00022574"/>
    </source>
</evidence>
<dbReference type="PROSITE" id="PS50294">
    <property type="entry name" value="WD_REPEATS_REGION"/>
    <property type="match status" value="9"/>
</dbReference>
<keyword evidence="6" id="KW-1185">Reference proteome</keyword>
<dbReference type="SUPFAM" id="SSF50978">
    <property type="entry name" value="WD40 repeat-like"/>
    <property type="match status" value="1"/>
</dbReference>
<dbReference type="SMART" id="SM00320">
    <property type="entry name" value="WD40"/>
    <property type="match status" value="9"/>
</dbReference>
<gene>
    <name evidence="5" type="ORF">FIBSPDRAFT_957217</name>
</gene>
<evidence type="ECO:0000313" key="6">
    <source>
        <dbReference type="Proteomes" id="UP000076532"/>
    </source>
</evidence>
<feature type="repeat" description="WD" evidence="3">
    <location>
        <begin position="1305"/>
        <end position="1346"/>
    </location>
</feature>
<organism evidence="5 6">
    <name type="scientific">Athelia psychrophila</name>
    <dbReference type="NCBI Taxonomy" id="1759441"/>
    <lineage>
        <taxon>Eukaryota</taxon>
        <taxon>Fungi</taxon>
        <taxon>Dikarya</taxon>
        <taxon>Basidiomycota</taxon>
        <taxon>Agaricomycotina</taxon>
        <taxon>Agaricomycetes</taxon>
        <taxon>Agaricomycetidae</taxon>
        <taxon>Atheliales</taxon>
        <taxon>Atheliaceae</taxon>
        <taxon>Athelia</taxon>
    </lineage>
</organism>
<evidence type="ECO:0000256" key="2">
    <source>
        <dbReference type="ARBA" id="ARBA00022737"/>
    </source>
</evidence>
<protein>
    <recommendedName>
        <fullName evidence="4">Nephrocystin 3-like N-terminal domain-containing protein</fullName>
    </recommendedName>
</protein>
<dbReference type="InterPro" id="IPR050349">
    <property type="entry name" value="WD_LIS1/nudF_dynein_reg"/>
</dbReference>
<dbReference type="InterPro" id="IPR056884">
    <property type="entry name" value="NPHP3-like_N"/>
</dbReference>
<dbReference type="SUPFAM" id="SSF52540">
    <property type="entry name" value="P-loop containing nucleoside triphosphate hydrolases"/>
    <property type="match status" value="1"/>
</dbReference>
<dbReference type="InterPro" id="IPR027417">
    <property type="entry name" value="P-loop_NTPase"/>
</dbReference>
<dbReference type="STRING" id="436010.A0A166G2E2"/>
<name>A0A166G2E2_9AGAM</name>
<dbReference type="CDD" id="cd00200">
    <property type="entry name" value="WD40"/>
    <property type="match status" value="1"/>
</dbReference>
<feature type="repeat" description="WD" evidence="3">
    <location>
        <begin position="1021"/>
        <end position="1062"/>
    </location>
</feature>
<reference evidence="5 6" key="1">
    <citation type="journal article" date="2016" name="Mol. Biol. Evol.">
        <title>Comparative Genomics of Early-Diverging Mushroom-Forming Fungi Provides Insights into the Origins of Lignocellulose Decay Capabilities.</title>
        <authorList>
            <person name="Nagy L.G."/>
            <person name="Riley R."/>
            <person name="Tritt A."/>
            <person name="Adam C."/>
            <person name="Daum C."/>
            <person name="Floudas D."/>
            <person name="Sun H."/>
            <person name="Yadav J.S."/>
            <person name="Pangilinan J."/>
            <person name="Larsson K.H."/>
            <person name="Matsuura K."/>
            <person name="Barry K."/>
            <person name="Labutti K."/>
            <person name="Kuo R."/>
            <person name="Ohm R.A."/>
            <person name="Bhattacharya S.S."/>
            <person name="Shirouzu T."/>
            <person name="Yoshinaga Y."/>
            <person name="Martin F.M."/>
            <person name="Grigoriev I.V."/>
            <person name="Hibbett D.S."/>
        </authorList>
    </citation>
    <scope>NUCLEOTIDE SEQUENCE [LARGE SCALE GENOMIC DNA]</scope>
    <source>
        <strain evidence="5 6">CBS 109695</strain>
    </source>
</reference>
<dbReference type="PANTHER" id="PTHR44129">
    <property type="entry name" value="WD REPEAT-CONTAINING PROTEIN POP1"/>
    <property type="match status" value="1"/>
</dbReference>
<dbReference type="Gene3D" id="3.40.50.300">
    <property type="entry name" value="P-loop containing nucleotide triphosphate hydrolases"/>
    <property type="match status" value="1"/>
</dbReference>
<feature type="repeat" description="WD" evidence="3">
    <location>
        <begin position="935"/>
        <end position="976"/>
    </location>
</feature>
<dbReference type="InterPro" id="IPR020472">
    <property type="entry name" value="WD40_PAC1"/>
</dbReference>
<feature type="repeat" description="WD" evidence="3">
    <location>
        <begin position="978"/>
        <end position="1019"/>
    </location>
</feature>
<dbReference type="InterPro" id="IPR011044">
    <property type="entry name" value="Quino_amine_DH_bsu"/>
</dbReference>
<dbReference type="InterPro" id="IPR015943">
    <property type="entry name" value="WD40/YVTN_repeat-like_dom_sf"/>
</dbReference>
<feature type="domain" description="Nephrocystin 3-like N-terminal" evidence="4">
    <location>
        <begin position="384"/>
        <end position="542"/>
    </location>
</feature>
<dbReference type="Gene3D" id="2.130.10.10">
    <property type="entry name" value="YVTN repeat-like/Quinoprotein amine dehydrogenase"/>
    <property type="match status" value="3"/>
</dbReference>
<dbReference type="Pfam" id="PF24883">
    <property type="entry name" value="NPHP3_N"/>
    <property type="match status" value="1"/>
</dbReference>
<dbReference type="PROSITE" id="PS50082">
    <property type="entry name" value="WD_REPEATS_2"/>
    <property type="match status" value="10"/>
</dbReference>
<feature type="repeat" description="WD" evidence="3">
    <location>
        <begin position="1262"/>
        <end position="1303"/>
    </location>
</feature>
<dbReference type="SUPFAM" id="SSF50969">
    <property type="entry name" value="YVTN repeat-like/Quinoprotein amine dehydrogenase"/>
    <property type="match status" value="1"/>
</dbReference>
<accession>A0A166G2E2</accession>
<feature type="repeat" description="WD" evidence="3">
    <location>
        <begin position="1107"/>
        <end position="1148"/>
    </location>
</feature>